<dbReference type="PANTHER" id="PTHR30537:SF5">
    <property type="entry name" value="HTH-TYPE TRANSCRIPTIONAL ACTIVATOR TTDR-RELATED"/>
    <property type="match status" value="1"/>
</dbReference>
<dbReference type="Gene3D" id="1.10.10.10">
    <property type="entry name" value="Winged helix-like DNA-binding domain superfamily/Winged helix DNA-binding domain"/>
    <property type="match status" value="1"/>
</dbReference>
<accession>A0A7X0D2P8</accession>
<evidence type="ECO:0000256" key="5">
    <source>
        <dbReference type="ARBA" id="ARBA00054626"/>
    </source>
</evidence>
<evidence type="ECO:0000256" key="3">
    <source>
        <dbReference type="ARBA" id="ARBA00023125"/>
    </source>
</evidence>
<keyword evidence="3 9" id="KW-0238">DNA-binding</keyword>
<keyword evidence="4" id="KW-0804">Transcription</keyword>
<dbReference type="AlphaFoldDB" id="A0A7X0D2P8"/>
<evidence type="ECO:0000256" key="6">
    <source>
        <dbReference type="ARBA" id="ARBA00067332"/>
    </source>
</evidence>
<dbReference type="Pfam" id="PF00126">
    <property type="entry name" value="HTH_1"/>
    <property type="match status" value="1"/>
</dbReference>
<keyword evidence="2" id="KW-0805">Transcription regulation</keyword>
<dbReference type="Proteomes" id="UP000547879">
    <property type="component" value="Unassembled WGS sequence"/>
</dbReference>
<dbReference type="InterPro" id="IPR036390">
    <property type="entry name" value="WH_DNA-bd_sf"/>
</dbReference>
<dbReference type="InterPro" id="IPR000847">
    <property type="entry name" value="LysR_HTH_N"/>
</dbReference>
<dbReference type="PANTHER" id="PTHR30537">
    <property type="entry name" value="HTH-TYPE TRANSCRIPTIONAL REGULATOR"/>
    <property type="match status" value="1"/>
</dbReference>
<dbReference type="PRINTS" id="PR00039">
    <property type="entry name" value="HTHLYSR"/>
</dbReference>
<dbReference type="CDD" id="cd08475">
    <property type="entry name" value="PBP2_CrgA_like_6"/>
    <property type="match status" value="1"/>
</dbReference>
<evidence type="ECO:0000256" key="7">
    <source>
        <dbReference type="ARBA" id="ARBA00083243"/>
    </source>
</evidence>
<reference evidence="9 10" key="1">
    <citation type="submission" date="2020-08" db="EMBL/GenBank/DDBJ databases">
        <title>Genomic Encyclopedia of Type Strains, Phase IV (KMG-IV): sequencing the most valuable type-strain genomes for metagenomic binning, comparative biology and taxonomic classification.</title>
        <authorList>
            <person name="Goeker M."/>
        </authorList>
    </citation>
    <scope>NUCLEOTIDE SEQUENCE [LARGE SCALE GENOMIC DNA]</scope>
    <source>
        <strain evidence="9 10">DSM 100734</strain>
    </source>
</reference>
<dbReference type="SUPFAM" id="SSF53850">
    <property type="entry name" value="Periplasmic binding protein-like II"/>
    <property type="match status" value="1"/>
</dbReference>
<comment type="function">
    <text evidence="5">Transcriptional regulator of the ttuABCDE tartrate utilization operon.</text>
</comment>
<dbReference type="SUPFAM" id="SSF46785">
    <property type="entry name" value="Winged helix' DNA-binding domain"/>
    <property type="match status" value="1"/>
</dbReference>
<evidence type="ECO:0000313" key="10">
    <source>
        <dbReference type="Proteomes" id="UP000547879"/>
    </source>
</evidence>
<evidence type="ECO:0000259" key="8">
    <source>
        <dbReference type="PROSITE" id="PS50931"/>
    </source>
</evidence>
<keyword evidence="10" id="KW-1185">Reference proteome</keyword>
<organism evidence="9 10">
    <name type="scientific">Rhizobium wenxiniae</name>
    <dbReference type="NCBI Taxonomy" id="1737357"/>
    <lineage>
        <taxon>Bacteria</taxon>
        <taxon>Pseudomonadati</taxon>
        <taxon>Pseudomonadota</taxon>
        <taxon>Alphaproteobacteria</taxon>
        <taxon>Hyphomicrobiales</taxon>
        <taxon>Rhizobiaceae</taxon>
        <taxon>Rhizobium/Agrobacterium group</taxon>
        <taxon>Rhizobium</taxon>
    </lineage>
</organism>
<evidence type="ECO:0000313" key="9">
    <source>
        <dbReference type="EMBL" id="MBB6165283.1"/>
    </source>
</evidence>
<name>A0A7X0D2P8_9HYPH</name>
<dbReference type="GO" id="GO:0003700">
    <property type="term" value="F:DNA-binding transcription factor activity"/>
    <property type="evidence" value="ECO:0007669"/>
    <property type="project" value="InterPro"/>
</dbReference>
<dbReference type="InterPro" id="IPR005119">
    <property type="entry name" value="LysR_subst-bd"/>
</dbReference>
<protein>
    <recommendedName>
        <fullName evidence="6">HTH-type transcriptional regulator TtuA</fullName>
    </recommendedName>
    <alternativeName>
        <fullName evidence="7">Tartrate utilization transcriptional regulator</fullName>
    </alternativeName>
</protein>
<dbReference type="GO" id="GO:0003677">
    <property type="term" value="F:DNA binding"/>
    <property type="evidence" value="ECO:0007669"/>
    <property type="project" value="UniProtKB-KW"/>
</dbReference>
<dbReference type="FunFam" id="1.10.10.10:FF:000001">
    <property type="entry name" value="LysR family transcriptional regulator"/>
    <property type="match status" value="1"/>
</dbReference>
<dbReference type="InterPro" id="IPR036388">
    <property type="entry name" value="WH-like_DNA-bd_sf"/>
</dbReference>
<dbReference type="Pfam" id="PF03466">
    <property type="entry name" value="LysR_substrate"/>
    <property type="match status" value="1"/>
</dbReference>
<dbReference type="EMBL" id="JACHEG010000008">
    <property type="protein sequence ID" value="MBB6165283.1"/>
    <property type="molecule type" value="Genomic_DNA"/>
</dbReference>
<dbReference type="PROSITE" id="PS50931">
    <property type="entry name" value="HTH_LYSR"/>
    <property type="match status" value="1"/>
</dbReference>
<evidence type="ECO:0000256" key="4">
    <source>
        <dbReference type="ARBA" id="ARBA00023163"/>
    </source>
</evidence>
<feature type="domain" description="HTH lysR-type" evidence="8">
    <location>
        <begin position="5"/>
        <end position="62"/>
    </location>
</feature>
<proteinExistence type="inferred from homology"/>
<sequence length="304" mass="32716">MAHLEQLNGIVSFVEAATLLSFTAAAESLGVTKSAVGKSVARLEERLGTKLLHRSTRKLTLTPDGEAYLASCRHALEEIGGAEQVLLAKNQQLGGRLRVDAPAAWGRQILLPLLANIAKEHPGLTLSLSLTDRIIDPVEEGVDLAIRFGETKDTSGLIVRKLTEQRALIVASPEYLLARGTPQTVEDIQDHDCIVGFRRDIPNAWRVRNSEGAVYRVTPPATHEIGDGAAIVDSAIAGLGLAQMPSSLVNDHIRSGRLIAVLEQFTGAKIDISAIWPTTRHLLPRVRHVVEALANEGRRGGLGS</sequence>
<gene>
    <name evidence="9" type="ORF">HNQ72_005129</name>
</gene>
<dbReference type="Gene3D" id="3.40.190.290">
    <property type="match status" value="1"/>
</dbReference>
<evidence type="ECO:0000256" key="2">
    <source>
        <dbReference type="ARBA" id="ARBA00023015"/>
    </source>
</evidence>
<evidence type="ECO:0000256" key="1">
    <source>
        <dbReference type="ARBA" id="ARBA00009437"/>
    </source>
</evidence>
<comment type="caution">
    <text evidence="9">The sequence shown here is derived from an EMBL/GenBank/DDBJ whole genome shotgun (WGS) entry which is preliminary data.</text>
</comment>
<comment type="similarity">
    <text evidence="1">Belongs to the LysR transcriptional regulatory family.</text>
</comment>
<dbReference type="InterPro" id="IPR058163">
    <property type="entry name" value="LysR-type_TF_proteobact-type"/>
</dbReference>
<dbReference type="RefSeq" id="WP_183996418.1">
    <property type="nucleotide sequence ID" value="NZ_BMHW01000009.1"/>
</dbReference>